<protein>
    <submittedName>
        <fullName evidence="2">Carbohydrate-binding domain-containing protein</fullName>
    </submittedName>
</protein>
<reference evidence="2 3" key="1">
    <citation type="submission" date="2019-08" db="EMBL/GenBank/DDBJ databases">
        <title>In-depth cultivation of the pig gut microbiome towards novel bacterial diversity and tailored functional studies.</title>
        <authorList>
            <person name="Wylensek D."/>
            <person name="Hitch T.C.A."/>
            <person name="Clavel T."/>
        </authorList>
    </citation>
    <scope>NUCLEOTIDE SEQUENCE [LARGE SCALE GENOMIC DNA]</scope>
    <source>
        <strain evidence="2 3">68-1-5</strain>
    </source>
</reference>
<dbReference type="EMBL" id="VULY01000018">
    <property type="protein sequence ID" value="MSR94334.1"/>
    <property type="molecule type" value="Genomic_DNA"/>
</dbReference>
<dbReference type="RefSeq" id="WP_154477923.1">
    <property type="nucleotide sequence ID" value="NZ_VULY01000018.1"/>
</dbReference>
<evidence type="ECO:0000313" key="3">
    <source>
        <dbReference type="Proteomes" id="UP000434409"/>
    </source>
</evidence>
<proteinExistence type="predicted"/>
<accession>A0A6N7UTH4</accession>
<dbReference type="AlphaFoldDB" id="A0A6N7UTH4"/>
<evidence type="ECO:0000313" key="2">
    <source>
        <dbReference type="EMBL" id="MSR94334.1"/>
    </source>
</evidence>
<feature type="region of interest" description="Disordered" evidence="1">
    <location>
        <begin position="481"/>
        <end position="520"/>
    </location>
</feature>
<sequence>MKRQVLAAMAIIVALSIGTVGCSKLSSGLGQAAATTQEQSSTTETGTTDDTMFTERDLDSTYDEASATKVQLSDAGSTAEGEGVTVEGNVIRITEEGTYLLSGTLSDGQIQVEVEDTVKVQIVLDGVSISNASNAPIYIKQADKVFVTLAEGSENTLKVTGEFVQTDDNNVDGAIFSKEDLTLNGQGSLTIQDAYGHGIVSKDDLAITSGSYTIDSAKQGLSGKNSVRIADGKIRIQSDTDGIHSENTENTSLGFVYIEGGEIQISAADDGIKGTQKIQIVGGTVEVTSSTEGMESALIDISGGKVDVTSTDDGLNATDGSTSSQGGFGGDAAQDVSIRISGGVTSVDASGDGLDSNGAIEVSGGEVYVSGPTNDGNGGLDYAGEAVVTGGTVVVTGSSGMVQNFGSSSTQGSILLNVGNQEAGSAITVKDQNGNEIASFTAKKAYSSVVISAEGLEQGSTYTVTAGSGSTEVTLDTLIYGEGSQQPGGRGGNMGQQPGGNGGPGSMGGQRPQDGQSTNQ</sequence>
<dbReference type="PROSITE" id="PS51257">
    <property type="entry name" value="PROKAR_LIPOPROTEIN"/>
    <property type="match status" value="1"/>
</dbReference>
<evidence type="ECO:0000256" key="1">
    <source>
        <dbReference type="SAM" id="MobiDB-lite"/>
    </source>
</evidence>
<comment type="caution">
    <text evidence="2">The sequence shown here is derived from an EMBL/GenBank/DDBJ whole genome shotgun (WGS) entry which is preliminary data.</text>
</comment>
<dbReference type="InterPro" id="IPR025584">
    <property type="entry name" value="Cthe_2159"/>
</dbReference>
<organism evidence="2 3">
    <name type="scientific">Suipraeoptans intestinalis</name>
    <dbReference type="NCBI Taxonomy" id="2606628"/>
    <lineage>
        <taxon>Bacteria</taxon>
        <taxon>Bacillati</taxon>
        <taxon>Bacillota</taxon>
        <taxon>Clostridia</taxon>
        <taxon>Lachnospirales</taxon>
        <taxon>Lachnospiraceae</taxon>
        <taxon>Suipraeoptans</taxon>
    </lineage>
</organism>
<keyword evidence="3" id="KW-1185">Reference proteome</keyword>
<gene>
    <name evidence="2" type="ORF">FYJ34_08705</name>
</gene>
<dbReference type="Proteomes" id="UP000434409">
    <property type="component" value="Unassembled WGS sequence"/>
</dbReference>
<dbReference type="Pfam" id="PF14262">
    <property type="entry name" value="Cthe_2159"/>
    <property type="match status" value="1"/>
</dbReference>
<name>A0A6N7UTH4_9FIRM</name>
<feature type="compositionally biased region" description="Gly residues" evidence="1">
    <location>
        <begin position="486"/>
        <end position="508"/>
    </location>
</feature>